<keyword evidence="3 9" id="KW-0813">Transport</keyword>
<evidence type="ECO:0000256" key="6">
    <source>
        <dbReference type="ARBA" id="ARBA00022989"/>
    </source>
</evidence>
<dbReference type="Proteomes" id="UP001274830">
    <property type="component" value="Unassembled WGS sequence"/>
</dbReference>
<feature type="transmembrane region" description="Helical" evidence="11">
    <location>
        <begin position="239"/>
        <end position="256"/>
    </location>
</feature>
<evidence type="ECO:0000256" key="3">
    <source>
        <dbReference type="ARBA" id="ARBA00022448"/>
    </source>
</evidence>
<dbReference type="PROSITE" id="PS00217">
    <property type="entry name" value="SUGAR_TRANSPORT_2"/>
    <property type="match status" value="1"/>
</dbReference>
<dbReference type="InterPro" id="IPR005829">
    <property type="entry name" value="Sugar_transporter_CS"/>
</dbReference>
<comment type="subcellular location">
    <subcellularLocation>
        <location evidence="1">Membrane</location>
        <topology evidence="1">Multi-pass membrane protein</topology>
    </subcellularLocation>
</comment>
<dbReference type="InterPro" id="IPR036259">
    <property type="entry name" value="MFS_trans_sf"/>
</dbReference>
<proteinExistence type="inferred from homology"/>
<evidence type="ECO:0000256" key="1">
    <source>
        <dbReference type="ARBA" id="ARBA00004141"/>
    </source>
</evidence>
<feature type="transmembrane region" description="Helical" evidence="11">
    <location>
        <begin position="388"/>
        <end position="409"/>
    </location>
</feature>
<keyword evidence="14" id="KW-1185">Reference proteome</keyword>
<feature type="transmembrane region" description="Helical" evidence="11">
    <location>
        <begin position="490"/>
        <end position="506"/>
    </location>
</feature>
<evidence type="ECO:0000256" key="4">
    <source>
        <dbReference type="ARBA" id="ARBA00022597"/>
    </source>
</evidence>
<feature type="domain" description="Major facilitator superfamily (MFS) profile" evidence="12">
    <location>
        <begin position="66"/>
        <end position="512"/>
    </location>
</feature>
<dbReference type="GO" id="GO:0016020">
    <property type="term" value="C:membrane"/>
    <property type="evidence" value="ECO:0007669"/>
    <property type="project" value="UniProtKB-SubCell"/>
</dbReference>
<dbReference type="InterPro" id="IPR005828">
    <property type="entry name" value="MFS_sugar_transport-like"/>
</dbReference>
<evidence type="ECO:0000313" key="14">
    <source>
        <dbReference type="Proteomes" id="UP001274830"/>
    </source>
</evidence>
<dbReference type="NCBIfam" id="TIGR00879">
    <property type="entry name" value="SP"/>
    <property type="match status" value="1"/>
</dbReference>
<dbReference type="FunFam" id="1.20.1250.20:FF:000254">
    <property type="entry name" value="MAL31p Maltose permease"/>
    <property type="match status" value="1"/>
</dbReference>
<dbReference type="Pfam" id="PF00083">
    <property type="entry name" value="Sugar_tr"/>
    <property type="match status" value="1"/>
</dbReference>
<feature type="region of interest" description="Disordered" evidence="10">
    <location>
        <begin position="1"/>
        <end position="30"/>
    </location>
</feature>
<feature type="transmembrane region" description="Helical" evidence="11">
    <location>
        <begin position="421"/>
        <end position="443"/>
    </location>
</feature>
<keyword evidence="6 11" id="KW-1133">Transmembrane helix</keyword>
<keyword evidence="4" id="KW-0762">Sugar transport</keyword>
<dbReference type="Gene3D" id="1.20.1250.20">
    <property type="entry name" value="MFS general substrate transporter like domains"/>
    <property type="match status" value="1"/>
</dbReference>
<comment type="similarity">
    <text evidence="2 9">Belongs to the major facilitator superfamily. Sugar transporter (TC 2.A.1.1) family.</text>
</comment>
<feature type="transmembrane region" description="Helical" evidence="11">
    <location>
        <begin position="207"/>
        <end position="227"/>
    </location>
</feature>
<protein>
    <recommendedName>
        <fullName evidence="12">Major facilitator superfamily (MFS) profile domain-containing protein</fullName>
    </recommendedName>
</protein>
<dbReference type="PROSITE" id="PS50850">
    <property type="entry name" value="MFS"/>
    <property type="match status" value="1"/>
</dbReference>
<keyword evidence="7 11" id="KW-0472">Membrane</keyword>
<name>A0AAE1C6J3_9PEZI</name>
<feature type="transmembrane region" description="Helical" evidence="11">
    <location>
        <begin position="146"/>
        <end position="164"/>
    </location>
</feature>
<reference evidence="13" key="1">
    <citation type="submission" date="2023-07" db="EMBL/GenBank/DDBJ databases">
        <title>Black Yeasts Isolated from many extreme environments.</title>
        <authorList>
            <person name="Coleine C."/>
            <person name="Stajich J.E."/>
            <person name="Selbmann L."/>
        </authorList>
    </citation>
    <scope>NUCLEOTIDE SEQUENCE</scope>
    <source>
        <strain evidence="13">CCFEE 5485</strain>
    </source>
</reference>
<dbReference type="InterPro" id="IPR020846">
    <property type="entry name" value="MFS_dom"/>
</dbReference>
<dbReference type="PANTHER" id="PTHR48022:SF5">
    <property type="entry name" value="ALPHA-GLUCOSIDES PERMEASE MPH2-RELATED"/>
    <property type="match status" value="1"/>
</dbReference>
<feature type="transmembrane region" description="Helical" evidence="11">
    <location>
        <begin position="363"/>
        <end position="381"/>
    </location>
</feature>
<evidence type="ECO:0000256" key="8">
    <source>
        <dbReference type="ARBA" id="ARBA00026248"/>
    </source>
</evidence>
<sequence>MKVKSTTSTAIDMRNDEPSTSKTSATFRDGDDIDAIKGGDSKAANDEQTHMTLRTALRQYPKAAAWSILFSTTIVMLAYDTILLNSFYAYPSFQKKYGTCHTVNGKAKCQVQAKWQSSLSNGSNVGGIIGLLLNGYLADRYGHKHVMLVALCATTLFIFAPFFAPNLGVLVVGEILCGIPWGTYQGLTTAYASEVAPVALRSYITSYINLCWVFGHFLGAGILRALLTRTDKWGYKTPFAIQWIWPIPLFLGIMLAPQSPWWLVRKGRLQDAKASLRRLTSHQDERELKDNLELMIRTNEIEQEIRTGTSYLDCFRGVDLRRTEIVVMAYLIQYLHGNGLAGYSTYFFEQAGLSPTNAFDLTMGQYAIGFFGTICSWALMARFGRRTLYLAGTVLSCIILFTIGFISLAPRANESANWATGALLLIFFSIHSTFMGPVLYAVVGEMPSTRLRQKSIVITASAWSVMGIINSSLTPYMLNPDAWGWRGKAGFFWGCFSILSTVWTIFRLPEAKNRTYAELDVLFGRKVNARRFKSTAVNVADGTIGDRRPQGSHCIASTWLDQDFPWHENILPETSNYPRRTRQQASELWLLNPLPLRCC</sequence>
<evidence type="ECO:0000256" key="2">
    <source>
        <dbReference type="ARBA" id="ARBA00010992"/>
    </source>
</evidence>
<keyword evidence="5 11" id="KW-0812">Transmembrane</keyword>
<dbReference type="GO" id="GO:0000023">
    <property type="term" value="P:maltose metabolic process"/>
    <property type="evidence" value="ECO:0007669"/>
    <property type="project" value="UniProtKB-KW"/>
</dbReference>
<comment type="caution">
    <text evidence="13">The sequence shown here is derived from an EMBL/GenBank/DDBJ whole genome shotgun (WGS) entry which is preliminary data.</text>
</comment>
<gene>
    <name evidence="13" type="ORF">LTR78_000390</name>
</gene>
<evidence type="ECO:0000256" key="9">
    <source>
        <dbReference type="RuleBase" id="RU003346"/>
    </source>
</evidence>
<dbReference type="PANTHER" id="PTHR48022">
    <property type="entry name" value="PLASTIDIC GLUCOSE TRANSPORTER 4"/>
    <property type="match status" value="1"/>
</dbReference>
<evidence type="ECO:0000259" key="12">
    <source>
        <dbReference type="PROSITE" id="PS50850"/>
    </source>
</evidence>
<evidence type="ECO:0000256" key="11">
    <source>
        <dbReference type="SAM" id="Phobius"/>
    </source>
</evidence>
<organism evidence="13 14">
    <name type="scientific">Recurvomyces mirabilis</name>
    <dbReference type="NCBI Taxonomy" id="574656"/>
    <lineage>
        <taxon>Eukaryota</taxon>
        <taxon>Fungi</taxon>
        <taxon>Dikarya</taxon>
        <taxon>Ascomycota</taxon>
        <taxon>Pezizomycotina</taxon>
        <taxon>Dothideomycetes</taxon>
        <taxon>Dothideomycetidae</taxon>
        <taxon>Mycosphaerellales</taxon>
        <taxon>Teratosphaeriaceae</taxon>
        <taxon>Recurvomyces</taxon>
    </lineage>
</organism>
<dbReference type="GO" id="GO:0005351">
    <property type="term" value="F:carbohydrate:proton symporter activity"/>
    <property type="evidence" value="ECO:0007669"/>
    <property type="project" value="TreeGrafter"/>
</dbReference>
<dbReference type="AlphaFoldDB" id="A0AAE1C6J3"/>
<dbReference type="SUPFAM" id="SSF103473">
    <property type="entry name" value="MFS general substrate transporter"/>
    <property type="match status" value="1"/>
</dbReference>
<feature type="transmembrane region" description="Helical" evidence="11">
    <location>
        <begin position="63"/>
        <end position="88"/>
    </location>
</feature>
<feature type="compositionally biased region" description="Polar residues" evidence="10">
    <location>
        <begin position="1"/>
        <end position="10"/>
    </location>
</feature>
<dbReference type="InterPro" id="IPR050360">
    <property type="entry name" value="MFS_Sugar_Transporters"/>
</dbReference>
<dbReference type="EMBL" id="JAUTXT010000001">
    <property type="protein sequence ID" value="KAK3680013.1"/>
    <property type="molecule type" value="Genomic_DNA"/>
</dbReference>
<evidence type="ECO:0000256" key="7">
    <source>
        <dbReference type="ARBA" id="ARBA00023136"/>
    </source>
</evidence>
<feature type="transmembrane region" description="Helical" evidence="11">
    <location>
        <begin position="455"/>
        <end position="478"/>
    </location>
</feature>
<evidence type="ECO:0000313" key="13">
    <source>
        <dbReference type="EMBL" id="KAK3680013.1"/>
    </source>
</evidence>
<keyword evidence="8" id="KW-0462">Maltose metabolism</keyword>
<accession>A0AAE1C6J3</accession>
<evidence type="ECO:0000256" key="5">
    <source>
        <dbReference type="ARBA" id="ARBA00022692"/>
    </source>
</evidence>
<dbReference type="InterPro" id="IPR003663">
    <property type="entry name" value="Sugar/inositol_transpt"/>
</dbReference>
<evidence type="ECO:0000256" key="10">
    <source>
        <dbReference type="SAM" id="MobiDB-lite"/>
    </source>
</evidence>